<name>Q98R80_MYCPU</name>
<dbReference type="InterPro" id="IPR003029">
    <property type="entry name" value="S1_domain"/>
</dbReference>
<evidence type="ECO:0000313" key="3">
    <source>
        <dbReference type="Proteomes" id="UP000000528"/>
    </source>
</evidence>
<dbReference type="GO" id="GO:0003676">
    <property type="term" value="F:nucleic acid binding"/>
    <property type="evidence" value="ECO:0007669"/>
    <property type="project" value="InterPro"/>
</dbReference>
<dbReference type="PROSITE" id="PS50126">
    <property type="entry name" value="S1"/>
    <property type="match status" value="1"/>
</dbReference>
<keyword evidence="3" id="KW-1185">Reference proteome</keyword>
<dbReference type="InterPro" id="IPR012340">
    <property type="entry name" value="NA-bd_OB-fold"/>
</dbReference>
<feature type="domain" description="S1 motif" evidence="1">
    <location>
        <begin position="4"/>
        <end position="73"/>
    </location>
</feature>
<dbReference type="STRING" id="272635.gene:17576711"/>
<dbReference type="BioCyc" id="MPUL272635:G1GT6-129-MONOMER"/>
<dbReference type="EMBL" id="AL445563">
    <property type="protein sequence ID" value="CAC13303.1"/>
    <property type="molecule type" value="Genomic_DNA"/>
</dbReference>
<evidence type="ECO:0000313" key="2">
    <source>
        <dbReference type="EMBL" id="CAC13303.1"/>
    </source>
</evidence>
<dbReference type="KEGG" id="mpu:MYPU_1300"/>
<keyword evidence="2" id="KW-0689">Ribosomal protein</keyword>
<dbReference type="SMART" id="SM00316">
    <property type="entry name" value="S1"/>
    <property type="match status" value="1"/>
</dbReference>
<dbReference type="Gene3D" id="2.40.50.140">
    <property type="entry name" value="Nucleic acid-binding proteins"/>
    <property type="match status" value="1"/>
</dbReference>
<dbReference type="PIR" id="B90528">
    <property type="entry name" value="B90528"/>
</dbReference>
<organism evidence="3">
    <name type="scientific">Mycoplasmopsis pulmonis (strain UAB CTIP)</name>
    <name type="common">Mycoplasma pulmonis</name>
    <dbReference type="NCBI Taxonomy" id="272635"/>
    <lineage>
        <taxon>Bacteria</taxon>
        <taxon>Bacillati</taxon>
        <taxon>Mycoplasmatota</taxon>
        <taxon>Mycoplasmoidales</taxon>
        <taxon>Metamycoplasmataceae</taxon>
        <taxon>Mycoplasmopsis</taxon>
    </lineage>
</organism>
<dbReference type="HOGENOM" id="CLU_2155579_0_0_14"/>
<dbReference type="Proteomes" id="UP000000528">
    <property type="component" value="Chromosome"/>
</dbReference>
<accession>Q98R80</accession>
<dbReference type="AlphaFoldDB" id="Q98R80"/>
<protein>
    <submittedName>
        <fullName evidence="2">30S RIBOSOMAL PROTEIN S1</fullName>
    </submittedName>
</protein>
<keyword evidence="2" id="KW-0687">Ribonucleoprotein</keyword>
<reference evidence="2 3" key="1">
    <citation type="journal article" date="2001" name="Nucleic Acids Res.">
        <title>The complete genome sequence of the murine respiratory pathogen Mycoplasma pulmonis.</title>
        <authorList>
            <person name="Chambaud I."/>
            <person name="Heilig R."/>
            <person name="Ferris S."/>
            <person name="Barbe V."/>
            <person name="Samson D."/>
            <person name="Galisson F."/>
            <person name="Moszer I."/>
            <person name="Dybvig K."/>
            <person name="Wroblewski H."/>
            <person name="Viari A."/>
            <person name="Rocha E.P.C."/>
            <person name="Blanchard A."/>
        </authorList>
    </citation>
    <scope>NUCLEOTIDE SEQUENCE [LARGE SCALE GENOMIC DNA]</scope>
    <source>
        <strain evidence="2 3">UAB CTIP</strain>
    </source>
</reference>
<dbReference type="SUPFAM" id="SSF50249">
    <property type="entry name" value="Nucleic acid-binding proteins"/>
    <property type="match status" value="1"/>
</dbReference>
<dbReference type="GO" id="GO:0005840">
    <property type="term" value="C:ribosome"/>
    <property type="evidence" value="ECO:0007669"/>
    <property type="project" value="UniProtKB-KW"/>
</dbReference>
<gene>
    <name evidence="2" type="ordered locus">MYPU_1300</name>
</gene>
<evidence type="ECO:0000259" key="1">
    <source>
        <dbReference type="PROSITE" id="PS50126"/>
    </source>
</evidence>
<sequence length="111" mass="12946">MKVGSIIKGKVEKFNTEKIYLNFKNGYKGVVEKNEISDFNTKNISSFLAVNNVIDVQILEKDIKNKFLKCSFKSLRANFRKKIFSYTLEPTKNGFTNLLNLTNKELKKWEE</sequence>
<dbReference type="RefSeq" id="WP_010924934.1">
    <property type="nucleotide sequence ID" value="NC_002771.1"/>
</dbReference>
<proteinExistence type="predicted"/>